<reference evidence="2 3" key="1">
    <citation type="submission" date="2013-04" db="EMBL/GenBank/DDBJ databases">
        <title>Hyphomonas hirschiana VP5 Genome Sequencing.</title>
        <authorList>
            <person name="Lai Q."/>
            <person name="Shao Z."/>
        </authorList>
    </citation>
    <scope>NUCLEOTIDE SEQUENCE [LARGE SCALE GENOMIC DNA]</scope>
    <source>
        <strain evidence="2 3">VP5</strain>
    </source>
</reference>
<feature type="transmembrane region" description="Helical" evidence="1">
    <location>
        <begin position="12"/>
        <end position="33"/>
    </location>
</feature>
<dbReference type="Proteomes" id="UP000025061">
    <property type="component" value="Unassembled WGS sequence"/>
</dbReference>
<evidence type="ECO:0008006" key="4">
    <source>
        <dbReference type="Google" id="ProtNLM"/>
    </source>
</evidence>
<dbReference type="AlphaFoldDB" id="A0A059FQV4"/>
<dbReference type="OrthoDB" id="7356530at2"/>
<accession>A0A059FQV4</accession>
<sequence length="157" mass="17605">MFDITLARALHVGAVVHWIGGVCFVTLVLLPGVRSLTQPAERARIFAAIESAFSWQAKISVTVAGLTGFYITYRLAAWGRFLDPGFWWMHAMVAIWLVFTIVLFVLEPLYLDRWFSRQMHAQPARTMAIVQRGHLVLMTLSLITVLAAVLGSHGAFY</sequence>
<keyword evidence="1" id="KW-0812">Transmembrane</keyword>
<proteinExistence type="predicted"/>
<keyword evidence="1" id="KW-0472">Membrane</keyword>
<organism evidence="2 3">
    <name type="scientific">Hyphomonas hirschiana VP5</name>
    <dbReference type="NCBI Taxonomy" id="1280951"/>
    <lineage>
        <taxon>Bacteria</taxon>
        <taxon>Pseudomonadati</taxon>
        <taxon>Pseudomonadota</taxon>
        <taxon>Alphaproteobacteria</taxon>
        <taxon>Hyphomonadales</taxon>
        <taxon>Hyphomonadaceae</taxon>
        <taxon>Hyphomonas</taxon>
    </lineage>
</organism>
<dbReference type="PATRIC" id="fig|1280951.3.peg.2031"/>
<evidence type="ECO:0000256" key="1">
    <source>
        <dbReference type="SAM" id="Phobius"/>
    </source>
</evidence>
<gene>
    <name evidence="2" type="ORF">HHI_10069</name>
</gene>
<evidence type="ECO:0000313" key="3">
    <source>
        <dbReference type="Proteomes" id="UP000025061"/>
    </source>
</evidence>
<evidence type="ECO:0000313" key="2">
    <source>
        <dbReference type="EMBL" id="KCZ93025.1"/>
    </source>
</evidence>
<dbReference type="RefSeq" id="WP_011646560.1">
    <property type="nucleotide sequence ID" value="NZ_ARYI01000008.1"/>
</dbReference>
<comment type="caution">
    <text evidence="2">The sequence shown here is derived from an EMBL/GenBank/DDBJ whole genome shotgun (WGS) entry which is preliminary data.</text>
</comment>
<keyword evidence="1" id="KW-1133">Transmembrane helix</keyword>
<name>A0A059FQV4_9PROT</name>
<feature type="transmembrane region" description="Helical" evidence="1">
    <location>
        <begin position="85"/>
        <end position="110"/>
    </location>
</feature>
<dbReference type="EMBL" id="ARYI01000008">
    <property type="protein sequence ID" value="KCZ93025.1"/>
    <property type="molecule type" value="Genomic_DNA"/>
</dbReference>
<protein>
    <recommendedName>
        <fullName evidence="4">Copper resistance protein D domain-containing protein</fullName>
    </recommendedName>
</protein>
<feature type="transmembrane region" description="Helical" evidence="1">
    <location>
        <begin position="45"/>
        <end position="73"/>
    </location>
</feature>
<feature type="transmembrane region" description="Helical" evidence="1">
    <location>
        <begin position="135"/>
        <end position="156"/>
    </location>
</feature>
<keyword evidence="3" id="KW-1185">Reference proteome</keyword>